<evidence type="ECO:0000313" key="1">
    <source>
        <dbReference type="EMBL" id="SCU81836.1"/>
    </source>
</evidence>
<sequence length="160" mass="18775">MINEELLRELENIDRIHYKSLWLDAADDLDNKLLELFSFGKVQDASNIDINDFTHLMWRKLKRLTLLDLCCRKRTLTVEEIRTKCGLQNSIEADQLLMSIGTWVEFSIDQVSGEICILQCHEHRDVYNGEKSLKFVTVENSGRTILEDLRKWKTKLTCEL</sequence>
<evidence type="ECO:0000313" key="2">
    <source>
        <dbReference type="Proteomes" id="UP000190274"/>
    </source>
</evidence>
<dbReference type="STRING" id="1266660.A0A1G4IXM5"/>
<organism evidence="1 2">
    <name type="scientific">Lachancea dasiensis</name>
    <dbReference type="NCBI Taxonomy" id="1072105"/>
    <lineage>
        <taxon>Eukaryota</taxon>
        <taxon>Fungi</taxon>
        <taxon>Dikarya</taxon>
        <taxon>Ascomycota</taxon>
        <taxon>Saccharomycotina</taxon>
        <taxon>Saccharomycetes</taxon>
        <taxon>Saccharomycetales</taxon>
        <taxon>Saccharomycetaceae</taxon>
        <taxon>Lachancea</taxon>
    </lineage>
</organism>
<name>A0A1G4IXM5_9SACH</name>
<dbReference type="EMBL" id="LT598459">
    <property type="protein sequence ID" value="SCU81836.1"/>
    <property type="molecule type" value="Genomic_DNA"/>
</dbReference>
<protein>
    <submittedName>
        <fullName evidence="1">LADA_0C01354g1_1</fullName>
    </submittedName>
</protein>
<accession>A0A1G4IXM5</accession>
<gene>
    <name evidence="1" type="ORF">LADA_0C01354G</name>
</gene>
<proteinExistence type="predicted"/>
<reference evidence="2" key="1">
    <citation type="submission" date="2016-03" db="EMBL/GenBank/DDBJ databases">
        <authorList>
            <person name="Devillers H."/>
        </authorList>
    </citation>
    <scope>NUCLEOTIDE SEQUENCE [LARGE SCALE GENOMIC DNA]</scope>
</reference>
<keyword evidence="2" id="KW-1185">Reference proteome</keyword>
<dbReference type="Proteomes" id="UP000190274">
    <property type="component" value="Chromosome C"/>
</dbReference>
<dbReference type="OrthoDB" id="10265275at2759"/>
<dbReference type="AlphaFoldDB" id="A0A1G4IXM5"/>